<accession>A0A6J7WF64</accession>
<proteinExistence type="predicted"/>
<name>A0A6J7WF64_9CAUD</name>
<sequence length="79" mass="9328">MSWNYRLVNVRDDESDEDVLEICEVYYNDLGQPVGYCSSSNIASDIEEFWDIFNMYIEAFDKPILKTDDFPENDELTEI</sequence>
<organism evidence="1">
    <name type="scientific">uncultured Caudovirales phage</name>
    <dbReference type="NCBI Taxonomy" id="2100421"/>
    <lineage>
        <taxon>Viruses</taxon>
        <taxon>Duplodnaviria</taxon>
        <taxon>Heunggongvirae</taxon>
        <taxon>Uroviricota</taxon>
        <taxon>Caudoviricetes</taxon>
        <taxon>Peduoviridae</taxon>
        <taxon>Maltschvirus</taxon>
        <taxon>Maltschvirus maltsch</taxon>
    </lineage>
</organism>
<evidence type="ECO:0000313" key="1">
    <source>
        <dbReference type="EMBL" id="CAB5212446.1"/>
    </source>
</evidence>
<reference evidence="1" key="1">
    <citation type="submission" date="2020-05" db="EMBL/GenBank/DDBJ databases">
        <authorList>
            <person name="Chiriac C."/>
            <person name="Salcher M."/>
            <person name="Ghai R."/>
            <person name="Kavagutti S V."/>
        </authorList>
    </citation>
    <scope>NUCLEOTIDE SEQUENCE</scope>
</reference>
<protein>
    <submittedName>
        <fullName evidence="1">Uncharacterized protein</fullName>
    </submittedName>
</protein>
<dbReference type="EMBL" id="LR798238">
    <property type="protein sequence ID" value="CAB5212446.1"/>
    <property type="molecule type" value="Genomic_DNA"/>
</dbReference>
<gene>
    <name evidence="1" type="ORF">UFOVP194_16</name>
</gene>